<organism evidence="1 2">
    <name type="scientific">Pluteus cervinus</name>
    <dbReference type="NCBI Taxonomy" id="181527"/>
    <lineage>
        <taxon>Eukaryota</taxon>
        <taxon>Fungi</taxon>
        <taxon>Dikarya</taxon>
        <taxon>Basidiomycota</taxon>
        <taxon>Agaricomycotina</taxon>
        <taxon>Agaricomycetes</taxon>
        <taxon>Agaricomycetidae</taxon>
        <taxon>Agaricales</taxon>
        <taxon>Pluteineae</taxon>
        <taxon>Pluteaceae</taxon>
        <taxon>Pluteus</taxon>
    </lineage>
</organism>
<proteinExistence type="predicted"/>
<dbReference type="EMBL" id="ML208304">
    <property type="protein sequence ID" value="TFK71022.1"/>
    <property type="molecule type" value="Genomic_DNA"/>
</dbReference>
<gene>
    <name evidence="1" type="ORF">BDN72DRAFT_895994</name>
</gene>
<evidence type="ECO:0000313" key="1">
    <source>
        <dbReference type="EMBL" id="TFK71022.1"/>
    </source>
</evidence>
<keyword evidence="2" id="KW-1185">Reference proteome</keyword>
<evidence type="ECO:0000313" key="2">
    <source>
        <dbReference type="Proteomes" id="UP000308600"/>
    </source>
</evidence>
<name>A0ACD3B092_9AGAR</name>
<protein>
    <submittedName>
        <fullName evidence="1">Uncharacterized protein</fullName>
    </submittedName>
</protein>
<dbReference type="Proteomes" id="UP000308600">
    <property type="component" value="Unassembled WGS sequence"/>
</dbReference>
<sequence length="178" mass="19838">MVPAFPSGALNIYPVRLPDPFQNRFGSLTSVSTEEYTSQFQILCSTIPTDSPTYAQVILQYSGSAALSLVDCANTLWLGEQDRQKIQELVLSALPGPRSLAWCGCKKFLLPHLETLNLDELHMEARGTANHVLFPKSLRYLRLPGCQFESYEWLSALSNSVELTMLSFAQYKSIAVDT</sequence>
<accession>A0ACD3B092</accession>
<reference evidence="1 2" key="1">
    <citation type="journal article" date="2019" name="Nat. Ecol. Evol.">
        <title>Megaphylogeny resolves global patterns of mushroom evolution.</title>
        <authorList>
            <person name="Varga T."/>
            <person name="Krizsan K."/>
            <person name="Foldi C."/>
            <person name="Dima B."/>
            <person name="Sanchez-Garcia M."/>
            <person name="Sanchez-Ramirez S."/>
            <person name="Szollosi G.J."/>
            <person name="Szarkandi J.G."/>
            <person name="Papp V."/>
            <person name="Albert L."/>
            <person name="Andreopoulos W."/>
            <person name="Angelini C."/>
            <person name="Antonin V."/>
            <person name="Barry K.W."/>
            <person name="Bougher N.L."/>
            <person name="Buchanan P."/>
            <person name="Buyck B."/>
            <person name="Bense V."/>
            <person name="Catcheside P."/>
            <person name="Chovatia M."/>
            <person name="Cooper J."/>
            <person name="Damon W."/>
            <person name="Desjardin D."/>
            <person name="Finy P."/>
            <person name="Geml J."/>
            <person name="Haridas S."/>
            <person name="Hughes K."/>
            <person name="Justo A."/>
            <person name="Karasinski D."/>
            <person name="Kautmanova I."/>
            <person name="Kiss B."/>
            <person name="Kocsube S."/>
            <person name="Kotiranta H."/>
            <person name="LaButti K.M."/>
            <person name="Lechner B.E."/>
            <person name="Liimatainen K."/>
            <person name="Lipzen A."/>
            <person name="Lukacs Z."/>
            <person name="Mihaltcheva S."/>
            <person name="Morgado L.N."/>
            <person name="Niskanen T."/>
            <person name="Noordeloos M.E."/>
            <person name="Ohm R.A."/>
            <person name="Ortiz-Santana B."/>
            <person name="Ovrebo C."/>
            <person name="Racz N."/>
            <person name="Riley R."/>
            <person name="Savchenko A."/>
            <person name="Shiryaev A."/>
            <person name="Soop K."/>
            <person name="Spirin V."/>
            <person name="Szebenyi C."/>
            <person name="Tomsovsky M."/>
            <person name="Tulloss R.E."/>
            <person name="Uehling J."/>
            <person name="Grigoriev I.V."/>
            <person name="Vagvolgyi C."/>
            <person name="Papp T."/>
            <person name="Martin F.M."/>
            <person name="Miettinen O."/>
            <person name="Hibbett D.S."/>
            <person name="Nagy L.G."/>
        </authorList>
    </citation>
    <scope>NUCLEOTIDE SEQUENCE [LARGE SCALE GENOMIC DNA]</scope>
    <source>
        <strain evidence="1 2">NL-1719</strain>
    </source>
</reference>